<organism evidence="2 3">
    <name type="scientific">Candidatus Mycoplasma haematohominis</name>
    <dbReference type="NCBI Taxonomy" id="1494318"/>
    <lineage>
        <taxon>Bacteria</taxon>
        <taxon>Bacillati</taxon>
        <taxon>Mycoplasmatota</taxon>
        <taxon>Mollicutes</taxon>
        <taxon>Mycoplasmataceae</taxon>
        <taxon>Mycoplasma</taxon>
    </lineage>
</organism>
<dbReference type="AlphaFoldDB" id="A0A478FSV7"/>
<dbReference type="Proteomes" id="UP000324831">
    <property type="component" value="Unassembled WGS sequence"/>
</dbReference>
<gene>
    <name evidence="2" type="ORF">MHSWG343_00680</name>
</gene>
<comment type="caution">
    <text evidence="2">The sequence shown here is derived from an EMBL/GenBank/DDBJ whole genome shotgun (WGS) entry which is preliminary data.</text>
</comment>
<dbReference type="EMBL" id="BIMN01000001">
    <property type="protein sequence ID" value="GCE63090.1"/>
    <property type="molecule type" value="Genomic_DNA"/>
</dbReference>
<protein>
    <submittedName>
        <fullName evidence="2">Uncharacterized protein</fullName>
    </submittedName>
</protein>
<sequence length="183" mass="18574">MASSGALAAAGVLGAGAIGATSVGTYYAINKPGNETNPTLVNPADQKRNQVQLPETNESVDRLETEDAGDTSQLGFEEGEGQEEAPIVKESTGGESHEAASVQTGEGQSNNAQTGSDSLETNSPTGQTSPVEDVALTLETSNLSQVNVNGSDQTGVQSDASNTVNLQPETISTKDTGSSSDSN</sequence>
<evidence type="ECO:0000313" key="3">
    <source>
        <dbReference type="Proteomes" id="UP000324831"/>
    </source>
</evidence>
<accession>A0A478FSV7</accession>
<dbReference type="RefSeq" id="WP_216082685.1">
    <property type="nucleotide sequence ID" value="NZ_CACTIB010000004.1"/>
</dbReference>
<name>A0A478FSV7_9MOLU</name>
<evidence type="ECO:0000313" key="2">
    <source>
        <dbReference type="EMBL" id="GCE63090.1"/>
    </source>
</evidence>
<proteinExistence type="predicted"/>
<reference evidence="2 3" key="1">
    <citation type="submission" date="2019-01" db="EMBL/GenBank/DDBJ databases">
        <title>Draft genome sequences of Candidatus Mycoplasma haemohominis SWG34-3 identified from a patient with pyrexia, anemia and liver dysfunction.</title>
        <authorList>
            <person name="Sekizuka T."/>
            <person name="Hattori N."/>
            <person name="Katano H."/>
            <person name="Takuma T."/>
            <person name="Ito T."/>
            <person name="Arai N."/>
            <person name="Yanai R."/>
            <person name="Ishii S."/>
            <person name="Miura Y."/>
            <person name="Tokunaga T."/>
            <person name="Watanabe H."/>
            <person name="Nomura N."/>
            <person name="Eguchi J."/>
            <person name="Arai T."/>
            <person name="Hasegawa H."/>
            <person name="Nakamaki T."/>
            <person name="Wakita T."/>
            <person name="Niki Y."/>
            <person name="Kuroda M."/>
        </authorList>
    </citation>
    <scope>NUCLEOTIDE SEQUENCE [LARGE SCALE GENOMIC DNA]</scope>
    <source>
        <strain evidence="2">SWG34-3</strain>
    </source>
</reference>
<feature type="compositionally biased region" description="Polar residues" evidence="1">
    <location>
        <begin position="101"/>
        <end position="130"/>
    </location>
</feature>
<evidence type="ECO:0000256" key="1">
    <source>
        <dbReference type="SAM" id="MobiDB-lite"/>
    </source>
</evidence>
<feature type="region of interest" description="Disordered" evidence="1">
    <location>
        <begin position="27"/>
        <end position="133"/>
    </location>
</feature>
<feature type="region of interest" description="Disordered" evidence="1">
    <location>
        <begin position="146"/>
        <end position="183"/>
    </location>
</feature>